<dbReference type="Proteomes" id="UP000249499">
    <property type="component" value="Plasmid unnamed2"/>
</dbReference>
<evidence type="ECO:0000259" key="3">
    <source>
        <dbReference type="Pfam" id="PF07969"/>
    </source>
</evidence>
<accession>A0AAF1KV21</accession>
<sequence length="407" mass="43663">MPFDFVIANARLPGYRTKMDLGISKGLVAAIDRAIPFGGMVEDAGGGYLCSGFVDSHIHLDKAGILGRCSICEGTLAEAVRETARAKAGFTVEDVYTRASTVLERAILQGTTLLRTFVEIDPRAGFRSFEAIRQLKSDYAWAIDIEICAFAQEGLTQEPETDAMLAQALADGADLVGGCPYTDPEPKEHIRRIFDLAERFGTAVDFHLDFDLNPENSNLPAVISETVARGYNGRVSVGHVTKLSALSPHAVSEIGSRLADAGVAVTVLPSTDLFLTGRDRDHLVPRGVAPALDLSKLGVVTSIATNNVMNPFTPYGDASLIRMANLYANVAQVSLDADILGVFAMVTNGAARLMGQERDIKLGAPADMILIDGADPAAIVREIRPVLAGWKGGRKTFERPRGRLIRP</sequence>
<keyword evidence="4" id="KW-0614">Plasmid</keyword>
<dbReference type="RefSeq" id="WP_111220990.1">
    <property type="nucleotide sequence ID" value="NZ_CP117259.1"/>
</dbReference>
<evidence type="ECO:0000313" key="4">
    <source>
        <dbReference type="EMBL" id="WFR99100.1"/>
    </source>
</evidence>
<protein>
    <submittedName>
        <fullName evidence="4">Amidohydrolase family protein</fullName>
    </submittedName>
</protein>
<evidence type="ECO:0000313" key="5">
    <source>
        <dbReference type="Proteomes" id="UP000249499"/>
    </source>
</evidence>
<dbReference type="Gene3D" id="2.30.40.10">
    <property type="entry name" value="Urease, subunit C, domain 1"/>
    <property type="match status" value="1"/>
</dbReference>
<dbReference type="GO" id="GO:0016814">
    <property type="term" value="F:hydrolase activity, acting on carbon-nitrogen (but not peptide) bonds, in cyclic amidines"/>
    <property type="evidence" value="ECO:0007669"/>
    <property type="project" value="UniProtKB-ARBA"/>
</dbReference>
<dbReference type="SUPFAM" id="SSF51338">
    <property type="entry name" value="Composite domain of metallo-dependent hydrolases"/>
    <property type="match status" value="1"/>
</dbReference>
<dbReference type="GO" id="GO:0046872">
    <property type="term" value="F:metal ion binding"/>
    <property type="evidence" value="ECO:0007669"/>
    <property type="project" value="UniProtKB-KW"/>
</dbReference>
<keyword evidence="2" id="KW-0378">Hydrolase</keyword>
<dbReference type="InterPro" id="IPR052349">
    <property type="entry name" value="Metallo-hydrolase_Enzymes"/>
</dbReference>
<dbReference type="PANTHER" id="PTHR32027:SF9">
    <property type="entry name" value="BLL3847 PROTEIN"/>
    <property type="match status" value="1"/>
</dbReference>
<reference evidence="5" key="2">
    <citation type="journal article" date="2023" name="MicrobiologyOpen">
        <title>Genomics of the tumorigenes clade of the family Rhizobiaceae and description of Rhizobium rhododendri sp. nov.</title>
        <authorList>
            <person name="Kuzmanovic N."/>
            <person name="diCenzo G.C."/>
            <person name="Bunk B."/>
            <person name="Sproeer C."/>
            <person name="Fruehling A."/>
            <person name="Neumann-Schaal M."/>
            <person name="Overmann J."/>
            <person name="Smalla K."/>
        </authorList>
    </citation>
    <scope>NUCLEOTIDE SEQUENCE [LARGE SCALE GENOMIC DNA]</scope>
    <source>
        <strain evidence="5">1078</strain>
        <plasmid evidence="5">unnamed2</plasmid>
    </source>
</reference>
<dbReference type="Gene3D" id="3.20.20.140">
    <property type="entry name" value="Metal-dependent hydrolases"/>
    <property type="match status" value="1"/>
</dbReference>
<feature type="domain" description="Amidohydrolase 3" evidence="3">
    <location>
        <begin position="151"/>
        <end position="394"/>
    </location>
</feature>
<dbReference type="KEGG" id="rtu:PR017_26000"/>
<dbReference type="InterPro" id="IPR011059">
    <property type="entry name" value="Metal-dep_hydrolase_composite"/>
</dbReference>
<gene>
    <name evidence="4" type="ORF">PR017_26000</name>
</gene>
<geneLocation type="plasmid" evidence="4 5">
    <name>unnamed2</name>
</geneLocation>
<name>A0AAF1KV21_9HYPH</name>
<dbReference type="CDD" id="cd01293">
    <property type="entry name" value="Bact_CD"/>
    <property type="match status" value="1"/>
</dbReference>
<reference evidence="4 5" key="1">
    <citation type="journal article" date="2018" name="Sci. Rep.">
        <title>Rhizobium tumorigenes sp. nov., a novel plant tumorigenic bacterium isolated from cane gall tumors on thornless blackberry.</title>
        <authorList>
            <person name="Kuzmanovi N."/>
            <person name="Smalla K."/>
            <person name="Gronow S."/>
            <person name="PuBawska J."/>
        </authorList>
    </citation>
    <scope>NUCLEOTIDE SEQUENCE [LARGE SCALE GENOMIC DNA]</scope>
    <source>
        <strain evidence="4 5">1078</strain>
    </source>
</reference>
<dbReference type="EMBL" id="CP117259">
    <property type="protein sequence ID" value="WFR99100.1"/>
    <property type="molecule type" value="Genomic_DNA"/>
</dbReference>
<organism evidence="4 5">
    <name type="scientific">Rhizobium tumorigenes</name>
    <dbReference type="NCBI Taxonomy" id="2041385"/>
    <lineage>
        <taxon>Bacteria</taxon>
        <taxon>Pseudomonadati</taxon>
        <taxon>Pseudomonadota</taxon>
        <taxon>Alphaproteobacteria</taxon>
        <taxon>Hyphomicrobiales</taxon>
        <taxon>Rhizobiaceae</taxon>
        <taxon>Rhizobium/Agrobacterium group</taxon>
        <taxon>Rhizobium</taxon>
    </lineage>
</organism>
<keyword evidence="5" id="KW-1185">Reference proteome</keyword>
<dbReference type="AlphaFoldDB" id="A0AAF1KV21"/>
<dbReference type="PANTHER" id="PTHR32027">
    <property type="entry name" value="CYTOSINE DEAMINASE"/>
    <property type="match status" value="1"/>
</dbReference>
<evidence type="ECO:0000256" key="2">
    <source>
        <dbReference type="ARBA" id="ARBA00022801"/>
    </source>
</evidence>
<evidence type="ECO:0000256" key="1">
    <source>
        <dbReference type="ARBA" id="ARBA00022723"/>
    </source>
</evidence>
<dbReference type="GO" id="GO:0019239">
    <property type="term" value="F:deaminase activity"/>
    <property type="evidence" value="ECO:0007669"/>
    <property type="project" value="UniProtKB-ARBA"/>
</dbReference>
<dbReference type="SUPFAM" id="SSF51556">
    <property type="entry name" value="Metallo-dependent hydrolases"/>
    <property type="match status" value="1"/>
</dbReference>
<keyword evidence="1" id="KW-0479">Metal-binding</keyword>
<dbReference type="FunFam" id="3.20.20.140:FF:000019">
    <property type="entry name" value="Cytosine deaminase"/>
    <property type="match status" value="1"/>
</dbReference>
<dbReference type="Pfam" id="PF07969">
    <property type="entry name" value="Amidohydro_3"/>
    <property type="match status" value="1"/>
</dbReference>
<dbReference type="InterPro" id="IPR013108">
    <property type="entry name" value="Amidohydro_3"/>
</dbReference>
<dbReference type="InterPro" id="IPR032466">
    <property type="entry name" value="Metal_Hydrolase"/>
</dbReference>
<proteinExistence type="predicted"/>